<dbReference type="WBParaSite" id="PS1159_v2.g18928.t1">
    <property type="protein sequence ID" value="PS1159_v2.g18928.t1"/>
    <property type="gene ID" value="PS1159_v2.g18928"/>
</dbReference>
<name>A0AC35FMC0_9BILA</name>
<evidence type="ECO:0000313" key="1">
    <source>
        <dbReference type="Proteomes" id="UP000887580"/>
    </source>
</evidence>
<evidence type="ECO:0000313" key="2">
    <source>
        <dbReference type="WBParaSite" id="PS1159_v2.g18928.t1"/>
    </source>
</evidence>
<organism evidence="1 2">
    <name type="scientific">Panagrolaimus sp. PS1159</name>
    <dbReference type="NCBI Taxonomy" id="55785"/>
    <lineage>
        <taxon>Eukaryota</taxon>
        <taxon>Metazoa</taxon>
        <taxon>Ecdysozoa</taxon>
        <taxon>Nematoda</taxon>
        <taxon>Chromadorea</taxon>
        <taxon>Rhabditida</taxon>
        <taxon>Tylenchina</taxon>
        <taxon>Panagrolaimomorpha</taxon>
        <taxon>Panagrolaimoidea</taxon>
        <taxon>Panagrolaimidae</taxon>
        <taxon>Panagrolaimus</taxon>
    </lineage>
</organism>
<dbReference type="Proteomes" id="UP000887580">
    <property type="component" value="Unplaced"/>
</dbReference>
<protein>
    <submittedName>
        <fullName evidence="2">Uncharacterized protein</fullName>
    </submittedName>
</protein>
<accession>A0AC35FMC0</accession>
<reference evidence="2" key="1">
    <citation type="submission" date="2022-11" db="UniProtKB">
        <authorList>
            <consortium name="WormBaseParasite"/>
        </authorList>
    </citation>
    <scope>IDENTIFICATION</scope>
</reference>
<proteinExistence type="predicted"/>
<sequence>MPDRNSSSGSFSVLCTVNLGNDKKSTIYEVTSSSGGCIQKPFADYENLYERIKHRVPSSIDKVPKKKIFLGEAKLHEKRRAWIESLVNYLLNNEMENQHVQNFFASLINDKSENHINLGPSERRMIPADFDILGVIGKGSFGCVYRVRQIATKKVYAMKVLGKEHIKMRKEEKHVMAEKNVLKSNVNHPFLVSLHFSFQTRTKLFFILDYVNGGELFMHLQREKNFSENRAKFYAAEIACALGYLHENDIIYRDLKPENLLLDRYGHVVLTDFGLCKEGIKLKDTTATFCGTPEYLAPEVIQKKAYDRTVDWWCLGSVLYEMLFGLPPFYSKNQKEMYERILKQPLTLSSLASNPSRDILQSLLQKDRHKRLGARRDFDEIKEHEFFSSINWEKLLRREIKPTFVPKIKSEADDSLVADEFKRIKPNLNSLVNGTTCYEQDTTFLGFTYNVQNHLDTVNV</sequence>